<dbReference type="GO" id="GO:0005524">
    <property type="term" value="F:ATP binding"/>
    <property type="evidence" value="ECO:0007669"/>
    <property type="project" value="UniProtKB-KW"/>
</dbReference>
<dbReference type="CDD" id="cd18140">
    <property type="entry name" value="HLD_clamp_RFC"/>
    <property type="match status" value="1"/>
</dbReference>
<keyword evidence="7" id="KW-0539">Nucleus</keyword>
<dbReference type="InterPro" id="IPR008921">
    <property type="entry name" value="DNA_pol3_clamp-load_cplx_C"/>
</dbReference>
<sequence>MLKYMRGLKAAGDETESSATKMLAAKQLASSPGTSIAWTQKYRPKAIIGIIGNEMEQIQHWLKNWDEHFLKAASKGKGKIQNDSGAKKAVMLSGMPGIGKTTSAKLVSQWLAFQTIEVNASDIRGKADSKIKEGIGGSTANSIKECVTNEFLSANIGRSHRQKTVLIIDEVDGMSAGDGGGVADLIAVIKISKIPIICICNDRYSQELKSLMNYCLPIDFRKPAKQQMAKRLKQVANAEGIQVSEIALEELADRVDGDMRMALNQLQYTSLAKSQHLLSRSKDEDISPFKAIEKLFDFNAKNLKIDQRIDLSMSDPDLVPLLVQENYLNYKPSSASKDDSDLKRISLIARAADSIADSDLINVQIGRYQQRQLSPAGCISSCIIPASLLHGQRKILEQVCWLDRQNSTMGKNYRNLEDLHIHLLSSGGLASRKSHLGRENLRLDYFTLLGKKLTDPLRVLPKDEAVKNVVDFKDSYSISQEDFDNIVELSKFKGCPTLLDGVRPDVKAALTKAYNQGSKSNVIRSTDLITLPGIKKDFKNSSDTEDTADVEKKLQSDRLCLSWKGFQVNTDWWLEAFAGSGSSNGSDKGSTESSGERGGRGSGAAAKRKR</sequence>
<accession>A0A2G2X1T0</accession>
<dbReference type="FunFam" id="3.40.50.300:FF:000395">
    <property type="entry name" value="Replication factor C subunit 1"/>
    <property type="match status" value="1"/>
</dbReference>
<dbReference type="GO" id="GO:0003677">
    <property type="term" value="F:DNA binding"/>
    <property type="evidence" value="ECO:0007669"/>
    <property type="project" value="InterPro"/>
</dbReference>
<dbReference type="InterPro" id="IPR027417">
    <property type="entry name" value="P-loop_NTPase"/>
</dbReference>
<keyword evidence="11" id="KW-1185">Reference proteome</keyword>
<reference evidence="10 11" key="1">
    <citation type="journal article" date="2017" name="Genome Biol.">
        <title>New reference genome sequences of hot pepper reveal the massive evolution of plant disease-resistance genes by retroduplication.</title>
        <authorList>
            <person name="Kim S."/>
            <person name="Park J."/>
            <person name="Yeom S.I."/>
            <person name="Kim Y.M."/>
            <person name="Seo E."/>
            <person name="Kim K.T."/>
            <person name="Kim M.S."/>
            <person name="Lee J.M."/>
            <person name="Cheong K."/>
            <person name="Shin H.S."/>
            <person name="Kim S.B."/>
            <person name="Han K."/>
            <person name="Lee J."/>
            <person name="Park M."/>
            <person name="Lee H.A."/>
            <person name="Lee H.Y."/>
            <person name="Lee Y."/>
            <person name="Oh S."/>
            <person name="Lee J.H."/>
            <person name="Choi E."/>
            <person name="Choi E."/>
            <person name="Lee S.E."/>
            <person name="Jeon J."/>
            <person name="Kim H."/>
            <person name="Choi G."/>
            <person name="Song H."/>
            <person name="Lee J."/>
            <person name="Lee S.C."/>
            <person name="Kwon J.K."/>
            <person name="Lee H.Y."/>
            <person name="Koo N."/>
            <person name="Hong Y."/>
            <person name="Kim R.W."/>
            <person name="Kang W.H."/>
            <person name="Huh J.H."/>
            <person name="Kang B.C."/>
            <person name="Yang T.J."/>
            <person name="Lee Y.H."/>
            <person name="Bennetzen J.L."/>
            <person name="Choi D."/>
        </authorList>
    </citation>
    <scope>NUCLEOTIDE SEQUENCE [LARGE SCALE GENOMIC DNA]</scope>
    <source>
        <strain evidence="11">cv. PBC81</strain>
    </source>
</reference>
<dbReference type="Proteomes" id="UP000224567">
    <property type="component" value="Unassembled WGS sequence"/>
</dbReference>
<dbReference type="GO" id="GO:0005663">
    <property type="term" value="C:DNA replication factor C complex"/>
    <property type="evidence" value="ECO:0007669"/>
    <property type="project" value="InterPro"/>
</dbReference>
<feature type="region of interest" description="Disordered" evidence="8">
    <location>
        <begin position="578"/>
        <end position="610"/>
    </location>
</feature>
<keyword evidence="4" id="KW-0235">DNA replication</keyword>
<dbReference type="Pfam" id="PF08519">
    <property type="entry name" value="RFC1"/>
    <property type="match status" value="1"/>
</dbReference>
<dbReference type="Pfam" id="PF21960">
    <property type="entry name" value="RCF1-5-like_lid"/>
    <property type="match status" value="1"/>
</dbReference>
<evidence type="ECO:0000313" key="11">
    <source>
        <dbReference type="Proteomes" id="UP000224567"/>
    </source>
</evidence>
<evidence type="ECO:0000256" key="5">
    <source>
        <dbReference type="ARBA" id="ARBA00022741"/>
    </source>
</evidence>
<dbReference type="InterPro" id="IPR013725">
    <property type="entry name" value="DNA_replication_fac_RFC1_C"/>
</dbReference>
<comment type="subcellular location">
    <subcellularLocation>
        <location evidence="1">Nucleus</location>
    </subcellularLocation>
</comment>
<dbReference type="GO" id="GO:0005634">
    <property type="term" value="C:nucleus"/>
    <property type="evidence" value="ECO:0007669"/>
    <property type="project" value="UniProtKB-SubCell"/>
</dbReference>
<evidence type="ECO:0000256" key="4">
    <source>
        <dbReference type="ARBA" id="ARBA00022705"/>
    </source>
</evidence>
<evidence type="ECO:0000259" key="9">
    <source>
        <dbReference type="SMART" id="SM00382"/>
    </source>
</evidence>
<keyword evidence="6" id="KW-0067">ATP-binding</keyword>
<dbReference type="GO" id="GO:0003689">
    <property type="term" value="F:DNA clamp loader activity"/>
    <property type="evidence" value="ECO:0007669"/>
    <property type="project" value="InterPro"/>
</dbReference>
<dbReference type="SUPFAM" id="SSF52540">
    <property type="entry name" value="P-loop containing nucleoside triphosphate hydrolases"/>
    <property type="match status" value="1"/>
</dbReference>
<dbReference type="PANTHER" id="PTHR23389">
    <property type="entry name" value="CHROMOSOME TRANSMISSION FIDELITY FACTOR 18"/>
    <property type="match status" value="1"/>
</dbReference>
<dbReference type="CDD" id="cd00009">
    <property type="entry name" value="AAA"/>
    <property type="match status" value="1"/>
</dbReference>
<evidence type="ECO:0000256" key="8">
    <source>
        <dbReference type="SAM" id="MobiDB-lite"/>
    </source>
</evidence>
<dbReference type="GO" id="GO:0006260">
    <property type="term" value="P:DNA replication"/>
    <property type="evidence" value="ECO:0007669"/>
    <property type="project" value="UniProtKB-KW"/>
</dbReference>
<reference evidence="11" key="2">
    <citation type="journal article" date="2017" name="J. Anim. Genet.">
        <title>Multiple reference genome sequences of hot pepper reveal the massive evolution of plant disease resistance genes by retroduplication.</title>
        <authorList>
            <person name="Kim S."/>
            <person name="Park J."/>
            <person name="Yeom S.-I."/>
            <person name="Kim Y.-M."/>
            <person name="Seo E."/>
            <person name="Kim K.-T."/>
            <person name="Kim M.-S."/>
            <person name="Lee J.M."/>
            <person name="Cheong K."/>
            <person name="Shin H.-S."/>
            <person name="Kim S.-B."/>
            <person name="Han K."/>
            <person name="Lee J."/>
            <person name="Park M."/>
            <person name="Lee H.-A."/>
            <person name="Lee H.-Y."/>
            <person name="Lee Y."/>
            <person name="Oh S."/>
            <person name="Lee J.H."/>
            <person name="Choi E."/>
            <person name="Choi E."/>
            <person name="Lee S.E."/>
            <person name="Jeon J."/>
            <person name="Kim H."/>
            <person name="Choi G."/>
            <person name="Song H."/>
            <person name="Lee J."/>
            <person name="Lee S.-C."/>
            <person name="Kwon J.-K."/>
            <person name="Lee H.-Y."/>
            <person name="Koo N."/>
            <person name="Hong Y."/>
            <person name="Kim R.W."/>
            <person name="Kang W.-H."/>
            <person name="Huh J.H."/>
            <person name="Kang B.-C."/>
            <person name="Yang T.-J."/>
            <person name="Lee Y.-H."/>
            <person name="Bennetzen J.L."/>
            <person name="Choi D."/>
        </authorList>
    </citation>
    <scope>NUCLEOTIDE SEQUENCE [LARGE SCALE GENOMIC DNA]</scope>
    <source>
        <strain evidence="11">cv. PBC81</strain>
    </source>
</reference>
<comment type="subunit">
    <text evidence="3">Heterotetramer of subunits RFC2, RFC3, RFC4 and RFC5 that can form a complex with RFC1.</text>
</comment>
<evidence type="ECO:0000313" key="10">
    <source>
        <dbReference type="EMBL" id="PHT51448.1"/>
    </source>
</evidence>
<dbReference type="GO" id="GO:0016887">
    <property type="term" value="F:ATP hydrolysis activity"/>
    <property type="evidence" value="ECO:0007669"/>
    <property type="project" value="InterPro"/>
</dbReference>
<dbReference type="SMART" id="SM00382">
    <property type="entry name" value="AAA"/>
    <property type="match status" value="1"/>
</dbReference>
<feature type="compositionally biased region" description="Low complexity" evidence="8">
    <location>
        <begin position="579"/>
        <end position="593"/>
    </location>
</feature>
<dbReference type="GO" id="GO:0006281">
    <property type="term" value="P:DNA repair"/>
    <property type="evidence" value="ECO:0007669"/>
    <property type="project" value="InterPro"/>
</dbReference>
<evidence type="ECO:0000256" key="3">
    <source>
        <dbReference type="ARBA" id="ARBA00011480"/>
    </source>
</evidence>
<keyword evidence="5" id="KW-0547">Nucleotide-binding</keyword>
<dbReference type="SUPFAM" id="SSF48019">
    <property type="entry name" value="post-AAA+ oligomerization domain-like"/>
    <property type="match status" value="1"/>
</dbReference>
<comment type="caution">
    <text evidence="10">The sequence shown here is derived from an EMBL/GenBank/DDBJ whole genome shotgun (WGS) entry which is preliminary data.</text>
</comment>
<dbReference type="InterPro" id="IPR012178">
    <property type="entry name" value="RFC1"/>
</dbReference>
<evidence type="ECO:0000256" key="2">
    <source>
        <dbReference type="ARBA" id="ARBA00006116"/>
    </source>
</evidence>
<dbReference type="EMBL" id="MLFT02000004">
    <property type="protein sequence ID" value="PHT51448.1"/>
    <property type="molecule type" value="Genomic_DNA"/>
</dbReference>
<evidence type="ECO:0000256" key="1">
    <source>
        <dbReference type="ARBA" id="ARBA00004123"/>
    </source>
</evidence>
<name>A0A2G2X1T0_CAPBA</name>
<dbReference type="Gene3D" id="1.20.272.10">
    <property type="match status" value="1"/>
</dbReference>
<feature type="domain" description="AAA+ ATPase" evidence="9">
    <location>
        <begin position="86"/>
        <end position="224"/>
    </location>
</feature>
<organism evidence="10 11">
    <name type="scientific">Capsicum baccatum</name>
    <name type="common">Peruvian pepper</name>
    <dbReference type="NCBI Taxonomy" id="33114"/>
    <lineage>
        <taxon>Eukaryota</taxon>
        <taxon>Viridiplantae</taxon>
        <taxon>Streptophyta</taxon>
        <taxon>Embryophyta</taxon>
        <taxon>Tracheophyta</taxon>
        <taxon>Spermatophyta</taxon>
        <taxon>Magnoliopsida</taxon>
        <taxon>eudicotyledons</taxon>
        <taxon>Gunneridae</taxon>
        <taxon>Pentapetalae</taxon>
        <taxon>asterids</taxon>
        <taxon>lamiids</taxon>
        <taxon>Solanales</taxon>
        <taxon>Solanaceae</taxon>
        <taxon>Solanoideae</taxon>
        <taxon>Capsiceae</taxon>
        <taxon>Capsicum</taxon>
    </lineage>
</organism>
<dbReference type="InterPro" id="IPR047854">
    <property type="entry name" value="RFC_lid"/>
</dbReference>
<dbReference type="PIRSF" id="PIRSF036578">
    <property type="entry name" value="RFC1"/>
    <property type="match status" value="1"/>
</dbReference>
<comment type="similarity">
    <text evidence="2">Belongs to the activator 1 large subunit family.</text>
</comment>
<proteinExistence type="inferred from homology"/>
<dbReference type="InterPro" id="IPR003593">
    <property type="entry name" value="AAA+_ATPase"/>
</dbReference>
<dbReference type="STRING" id="33114.A0A2G2X1T0"/>
<dbReference type="InterPro" id="IPR003959">
    <property type="entry name" value="ATPase_AAA_core"/>
</dbReference>
<dbReference type="PANTHER" id="PTHR23389:SF6">
    <property type="entry name" value="REPLICATION FACTOR C SUBUNIT 1"/>
    <property type="match status" value="1"/>
</dbReference>
<protein>
    <submittedName>
        <fullName evidence="10">Replication factor C subunit 1</fullName>
    </submittedName>
</protein>
<evidence type="ECO:0000256" key="6">
    <source>
        <dbReference type="ARBA" id="ARBA00022840"/>
    </source>
</evidence>
<dbReference type="Gene3D" id="3.40.50.300">
    <property type="entry name" value="P-loop containing nucleotide triphosphate hydrolases"/>
    <property type="match status" value="1"/>
</dbReference>
<dbReference type="Pfam" id="PF00004">
    <property type="entry name" value="AAA"/>
    <property type="match status" value="1"/>
</dbReference>
<dbReference type="OrthoDB" id="446168at2759"/>
<evidence type="ECO:0000256" key="7">
    <source>
        <dbReference type="ARBA" id="ARBA00023242"/>
    </source>
</evidence>
<dbReference type="Gene3D" id="1.10.8.60">
    <property type="match status" value="1"/>
</dbReference>
<gene>
    <name evidence="10" type="ORF">CQW23_11195</name>
</gene>
<dbReference type="AlphaFoldDB" id="A0A2G2X1T0"/>